<reference evidence="1" key="1">
    <citation type="submission" date="2023-05" db="EMBL/GenBank/DDBJ databases">
        <title>[olsenella] sp. nov., isolated from a pig farm feces dump.</title>
        <authorList>
            <person name="Chang Y.-H."/>
        </authorList>
    </citation>
    <scope>NUCLEOTIDE SEQUENCE</scope>
    <source>
        <strain evidence="1">YH-ols2217</strain>
    </source>
</reference>
<proteinExistence type="predicted"/>
<protein>
    <recommendedName>
        <fullName evidence="3">Restriction endonuclease</fullName>
    </recommendedName>
</protein>
<dbReference type="RefSeq" id="WP_283712349.1">
    <property type="nucleotide sequence ID" value="NZ_JASJEW010000001.1"/>
</dbReference>
<gene>
    <name evidence="1" type="ORF">QJ043_01220</name>
</gene>
<sequence>MAADALNLTRLCQPVRSCDALERAIVPAKPRLYVREPFEEVPKSLDQLHREFSAITEREVKTWMLWARRPAREAYYEANFPDYVAEHQADFERRHRSHEEAQDARQREHDTPLLARYKAECQVAEKRTLGDPGLIEGLIEGYVASLALPFELGCESSFDLTEGELYLCLTFPGHEIVPPTYEVSKRTGVGVREKSTRRVRSEYVQTMLGAMLAVVTNAFEASPAIKAVAVDIRAWTRSHKTGEGIDYALAQRFTREALLGQQLAGIDPDDWCAGHGLVSNMTVTKILRPIQPLKKEVDGDE</sequence>
<dbReference type="Proteomes" id="UP001431693">
    <property type="component" value="Unassembled WGS sequence"/>
</dbReference>
<name>A0ABT6ZI26_9ACTN</name>
<evidence type="ECO:0000313" key="2">
    <source>
        <dbReference type="Proteomes" id="UP001431693"/>
    </source>
</evidence>
<organism evidence="1 2">
    <name type="scientific">Kribbibacterium absianum</name>
    <dbReference type="NCBI Taxonomy" id="3044210"/>
    <lineage>
        <taxon>Bacteria</taxon>
        <taxon>Bacillati</taxon>
        <taxon>Actinomycetota</taxon>
        <taxon>Coriobacteriia</taxon>
        <taxon>Coriobacteriales</taxon>
        <taxon>Kribbibacteriaceae</taxon>
        <taxon>Kribbibacterium</taxon>
    </lineage>
</organism>
<comment type="caution">
    <text evidence="1">The sequence shown here is derived from an EMBL/GenBank/DDBJ whole genome shotgun (WGS) entry which is preliminary data.</text>
</comment>
<evidence type="ECO:0008006" key="3">
    <source>
        <dbReference type="Google" id="ProtNLM"/>
    </source>
</evidence>
<accession>A0ABT6ZI26</accession>
<keyword evidence="2" id="KW-1185">Reference proteome</keyword>
<dbReference type="EMBL" id="JASJEX010000001">
    <property type="protein sequence ID" value="MDJ1128708.1"/>
    <property type="molecule type" value="Genomic_DNA"/>
</dbReference>
<evidence type="ECO:0000313" key="1">
    <source>
        <dbReference type="EMBL" id="MDJ1128708.1"/>
    </source>
</evidence>